<evidence type="ECO:0000313" key="2">
    <source>
        <dbReference type="Proteomes" id="UP001189429"/>
    </source>
</evidence>
<proteinExistence type="predicted"/>
<sequence length="140" mass="15499">GQHAQGAKWSKLVALLTEFTSDEPTHYDANTHSVSALNRLWVSLPGWIICQIHAVPRVQGLPEALAEKGVSDHAAQSCSNSQGATKPVEYQQIPRHIFESEAFQDLLNSVTRQLGFESRSPPGQIELFKWAVKEVARGIR</sequence>
<feature type="non-terminal residue" evidence="1">
    <location>
        <position position="140"/>
    </location>
</feature>
<evidence type="ECO:0000313" key="1">
    <source>
        <dbReference type="EMBL" id="CAK0862371.1"/>
    </source>
</evidence>
<accession>A0ABN9USF1</accession>
<feature type="non-terminal residue" evidence="1">
    <location>
        <position position="1"/>
    </location>
</feature>
<dbReference type="EMBL" id="CAUYUJ010016155">
    <property type="protein sequence ID" value="CAK0862371.1"/>
    <property type="molecule type" value="Genomic_DNA"/>
</dbReference>
<protein>
    <submittedName>
        <fullName evidence="1">Uncharacterized protein</fullName>
    </submittedName>
</protein>
<comment type="caution">
    <text evidence="1">The sequence shown here is derived from an EMBL/GenBank/DDBJ whole genome shotgun (WGS) entry which is preliminary data.</text>
</comment>
<organism evidence="1 2">
    <name type="scientific">Prorocentrum cordatum</name>
    <dbReference type="NCBI Taxonomy" id="2364126"/>
    <lineage>
        <taxon>Eukaryota</taxon>
        <taxon>Sar</taxon>
        <taxon>Alveolata</taxon>
        <taxon>Dinophyceae</taxon>
        <taxon>Prorocentrales</taxon>
        <taxon>Prorocentraceae</taxon>
        <taxon>Prorocentrum</taxon>
    </lineage>
</organism>
<reference evidence="1" key="1">
    <citation type="submission" date="2023-10" db="EMBL/GenBank/DDBJ databases">
        <authorList>
            <person name="Chen Y."/>
            <person name="Shah S."/>
            <person name="Dougan E. K."/>
            <person name="Thang M."/>
            <person name="Chan C."/>
        </authorList>
    </citation>
    <scope>NUCLEOTIDE SEQUENCE [LARGE SCALE GENOMIC DNA]</scope>
</reference>
<keyword evidence="2" id="KW-1185">Reference proteome</keyword>
<dbReference type="Proteomes" id="UP001189429">
    <property type="component" value="Unassembled WGS sequence"/>
</dbReference>
<gene>
    <name evidence="1" type="ORF">PCOR1329_LOCUS50806</name>
</gene>
<name>A0ABN9USF1_9DINO</name>